<comment type="cofactor">
    <cofactor evidence="1">
        <name>Fe cation</name>
        <dbReference type="ChEBI" id="CHEBI:24875"/>
    </cofactor>
</comment>
<keyword evidence="2" id="KW-0560">Oxidoreductase</keyword>
<keyword evidence="2" id="KW-0223">Dioxygenase</keyword>
<evidence type="ECO:0000256" key="1">
    <source>
        <dbReference type="ARBA" id="ARBA00001962"/>
    </source>
</evidence>
<dbReference type="SUPFAM" id="SSF51197">
    <property type="entry name" value="Clavaminate synthase-like"/>
    <property type="match status" value="1"/>
</dbReference>
<name>A0A061SHI1_9CHLO</name>
<accession>A0A061SHI1</accession>
<sequence length="173" mass="19630">MVFEQGLTPEEIGFYSAQGYVSPTEVLTAKEAAEAYEHFRRYESCLGGCIQHGWRFKAHLLLPWLADIIRHPRVVAVVQSALNTPHILCWSSDIFVKEAKDKKYTGWHQDSTYVAFSDPPDVLTLWLALTPSTPESGCVRFWPRSHLRGQLDHEEGSSPDSLLLKVHARGIRQ</sequence>
<dbReference type="Pfam" id="PF05721">
    <property type="entry name" value="PhyH"/>
    <property type="match status" value="1"/>
</dbReference>
<dbReference type="EMBL" id="GBEZ01002926">
    <property type="protein sequence ID" value="JAC82171.1"/>
    <property type="molecule type" value="Transcribed_RNA"/>
</dbReference>
<reference evidence="2" key="1">
    <citation type="submission" date="2014-05" db="EMBL/GenBank/DDBJ databases">
        <title>The transcriptome of the halophilic microalga Tetraselmis sp. GSL018 isolated from the Great Salt Lake, Utah.</title>
        <authorList>
            <person name="Jinkerson R.E."/>
            <person name="D'Adamo S."/>
            <person name="Posewitz M.C."/>
        </authorList>
    </citation>
    <scope>NUCLEOTIDE SEQUENCE</scope>
    <source>
        <strain evidence="2">GSL018</strain>
    </source>
</reference>
<dbReference type="GO" id="GO:0051213">
    <property type="term" value="F:dioxygenase activity"/>
    <property type="evidence" value="ECO:0007669"/>
    <property type="project" value="UniProtKB-KW"/>
</dbReference>
<dbReference type="AlphaFoldDB" id="A0A061SHI1"/>
<dbReference type="PANTHER" id="PTHR20883">
    <property type="entry name" value="PHYTANOYL-COA DIOXYGENASE DOMAIN CONTAINING 1"/>
    <property type="match status" value="1"/>
</dbReference>
<dbReference type="GO" id="GO:0046872">
    <property type="term" value="F:metal ion binding"/>
    <property type="evidence" value="ECO:0007669"/>
    <property type="project" value="UniProtKB-ARBA"/>
</dbReference>
<organism evidence="2">
    <name type="scientific">Tetraselmis sp. GSL018</name>
    <dbReference type="NCBI Taxonomy" id="582737"/>
    <lineage>
        <taxon>Eukaryota</taxon>
        <taxon>Viridiplantae</taxon>
        <taxon>Chlorophyta</taxon>
        <taxon>core chlorophytes</taxon>
        <taxon>Chlorodendrophyceae</taxon>
        <taxon>Chlorodendrales</taxon>
        <taxon>Chlorodendraceae</taxon>
        <taxon>Tetraselmis</taxon>
    </lineage>
</organism>
<protein>
    <submittedName>
        <fullName evidence="2">Phytanoyl-dioxygenase</fullName>
    </submittedName>
</protein>
<dbReference type="PANTHER" id="PTHR20883:SF48">
    <property type="entry name" value="ECTOINE DIOXYGENASE"/>
    <property type="match status" value="1"/>
</dbReference>
<gene>
    <name evidence="2" type="ORF">TSPGSL018_6309</name>
</gene>
<proteinExistence type="predicted"/>
<evidence type="ECO:0000313" key="2">
    <source>
        <dbReference type="EMBL" id="JAC82171.1"/>
    </source>
</evidence>
<dbReference type="Gene3D" id="2.60.120.620">
    <property type="entry name" value="q2cbj1_9rhob like domain"/>
    <property type="match status" value="1"/>
</dbReference>
<dbReference type="InterPro" id="IPR008775">
    <property type="entry name" value="Phytyl_CoA_dOase-like"/>
</dbReference>